<dbReference type="Proteomes" id="UP000619486">
    <property type="component" value="Unassembled WGS sequence"/>
</dbReference>
<reference evidence="1" key="1">
    <citation type="journal article" date="2014" name="Int. J. Syst. Evol. Microbiol.">
        <title>Complete genome sequence of Corynebacterium casei LMG S-19264T (=DSM 44701T), isolated from a smear-ripened cheese.</title>
        <authorList>
            <consortium name="US DOE Joint Genome Institute (JGI-PGF)"/>
            <person name="Walter F."/>
            <person name="Albersmeier A."/>
            <person name="Kalinowski J."/>
            <person name="Ruckert C."/>
        </authorList>
    </citation>
    <scope>NUCLEOTIDE SEQUENCE</scope>
    <source>
        <strain evidence="1">JCM 3172</strain>
    </source>
</reference>
<evidence type="ECO:0000313" key="2">
    <source>
        <dbReference type="Proteomes" id="UP000619486"/>
    </source>
</evidence>
<dbReference type="AlphaFoldDB" id="A0A918GZB8"/>
<accession>A0A918GZB8</accession>
<reference evidence="1" key="2">
    <citation type="submission" date="2020-09" db="EMBL/GenBank/DDBJ databases">
        <authorList>
            <person name="Sun Q."/>
            <person name="Ohkuma M."/>
        </authorList>
    </citation>
    <scope>NUCLEOTIDE SEQUENCE</scope>
    <source>
        <strain evidence="1">JCM 3172</strain>
    </source>
</reference>
<keyword evidence="2" id="KW-1185">Reference proteome</keyword>
<comment type="caution">
    <text evidence="1">The sequence shown here is derived from an EMBL/GenBank/DDBJ whole genome shotgun (WGS) entry which is preliminary data.</text>
</comment>
<gene>
    <name evidence="1" type="ORF">GCM10014713_19510</name>
</gene>
<dbReference type="EMBL" id="BMQQ01000005">
    <property type="protein sequence ID" value="GGT26482.1"/>
    <property type="molecule type" value="Genomic_DNA"/>
</dbReference>
<sequence length="253" mass="26976">MTSLTLPPRPPGSPPLADAWQTLADGLLTQRLHLHLDEWRAAVAEEKALPDVPGADVSVLAQRPSLLAAGDESAMALLEDAGLGFWWQLPRQHGTESRNQRGALHRAADTAAQSILAEQSGAAWSNAVASASAAAAWWVGFFAVIRHRGVHHITLEPHPGPLHEQALGTAVSVVAHGMATRVLEAALRDSDDDPALRAAYCRAIEAGICAEPELPRLIDELAELRLVDLVSTTARWRGRFTKYAGGTGAGQVE</sequence>
<proteinExistence type="predicted"/>
<protein>
    <submittedName>
        <fullName evidence="1">Uncharacterized protein</fullName>
    </submittedName>
</protein>
<dbReference type="RefSeq" id="WP_229832827.1">
    <property type="nucleotide sequence ID" value="NZ_BMQQ01000005.1"/>
</dbReference>
<evidence type="ECO:0000313" key="1">
    <source>
        <dbReference type="EMBL" id="GGT26482.1"/>
    </source>
</evidence>
<name>A0A918GZB8_9ACTN</name>
<organism evidence="1 2">
    <name type="scientific">Streptomyces purpureus</name>
    <dbReference type="NCBI Taxonomy" id="1951"/>
    <lineage>
        <taxon>Bacteria</taxon>
        <taxon>Bacillati</taxon>
        <taxon>Actinomycetota</taxon>
        <taxon>Actinomycetes</taxon>
        <taxon>Kitasatosporales</taxon>
        <taxon>Streptomycetaceae</taxon>
        <taxon>Streptomyces</taxon>
    </lineage>
</organism>